<dbReference type="EMBL" id="CM037153">
    <property type="protein sequence ID" value="KAH7858736.1"/>
    <property type="molecule type" value="Genomic_DNA"/>
</dbReference>
<name>A0ACB7YYX3_9ERIC</name>
<protein>
    <submittedName>
        <fullName evidence="1">Uncharacterized protein</fullName>
    </submittedName>
</protein>
<organism evidence="1 2">
    <name type="scientific">Vaccinium darrowii</name>
    <dbReference type="NCBI Taxonomy" id="229202"/>
    <lineage>
        <taxon>Eukaryota</taxon>
        <taxon>Viridiplantae</taxon>
        <taxon>Streptophyta</taxon>
        <taxon>Embryophyta</taxon>
        <taxon>Tracheophyta</taxon>
        <taxon>Spermatophyta</taxon>
        <taxon>Magnoliopsida</taxon>
        <taxon>eudicotyledons</taxon>
        <taxon>Gunneridae</taxon>
        <taxon>Pentapetalae</taxon>
        <taxon>asterids</taxon>
        <taxon>Ericales</taxon>
        <taxon>Ericaceae</taxon>
        <taxon>Vaccinioideae</taxon>
        <taxon>Vaccinieae</taxon>
        <taxon>Vaccinium</taxon>
    </lineage>
</organism>
<keyword evidence="2" id="KW-1185">Reference proteome</keyword>
<reference evidence="1 2" key="1">
    <citation type="journal article" date="2021" name="Hortic Res">
        <title>High-quality reference genome and annotation aids understanding of berry development for evergreen blueberry (Vaccinium darrowii).</title>
        <authorList>
            <person name="Yu J."/>
            <person name="Hulse-Kemp A.M."/>
            <person name="Babiker E."/>
            <person name="Staton M."/>
        </authorList>
    </citation>
    <scope>NUCLEOTIDE SEQUENCE [LARGE SCALE GENOMIC DNA]</scope>
    <source>
        <strain evidence="2">cv. NJ 8807/NJ 8810</strain>
        <tissue evidence="1">Young leaf</tissue>
    </source>
</reference>
<evidence type="ECO:0000313" key="2">
    <source>
        <dbReference type="Proteomes" id="UP000828048"/>
    </source>
</evidence>
<dbReference type="Proteomes" id="UP000828048">
    <property type="component" value="Chromosome 3"/>
</dbReference>
<sequence>MASKVDSSGVFTVGVMYRAWAKRFGPWKESVDLIGTWTECCTTKGSMLFLGNIPSNNGQAAGQVKNSEPRAPLVWRPGPPFQGVAAMKLYQGTVAILVSSLSRGSYYTENHERAGPYLQRYDAHSGGEREIQRTMLELLNELDGFDSGGDVKVILATNKIESLDPALIQPDRIDRKIEFPTHTSRMTLADDVNLEEFFMTKEEFSGADVKAKCTEAGLFALRERHMKVMHADIKKAKDKIMFKKKEEVPKGLYM</sequence>
<comment type="caution">
    <text evidence="1">The sequence shown here is derived from an EMBL/GenBank/DDBJ whole genome shotgun (WGS) entry which is preliminary data.</text>
</comment>
<proteinExistence type="predicted"/>
<evidence type="ECO:0000313" key="1">
    <source>
        <dbReference type="EMBL" id="KAH7858736.1"/>
    </source>
</evidence>
<accession>A0ACB7YYX3</accession>
<gene>
    <name evidence="1" type="ORF">Vadar_027333</name>
</gene>